<evidence type="ECO:0000256" key="4">
    <source>
        <dbReference type="ARBA" id="ARBA00022475"/>
    </source>
</evidence>
<feature type="transmembrane region" description="Helical" evidence="8">
    <location>
        <begin position="408"/>
        <end position="426"/>
    </location>
</feature>
<organism evidence="10 11">
    <name type="scientific">Nocardia albiluteola</name>
    <dbReference type="NCBI Taxonomy" id="2842303"/>
    <lineage>
        <taxon>Bacteria</taxon>
        <taxon>Bacillati</taxon>
        <taxon>Actinomycetota</taxon>
        <taxon>Actinomycetes</taxon>
        <taxon>Mycobacteriales</taxon>
        <taxon>Nocardiaceae</taxon>
        <taxon>Nocardia</taxon>
    </lineage>
</organism>
<dbReference type="Pfam" id="PF07690">
    <property type="entry name" value="MFS_1"/>
    <property type="match status" value="1"/>
</dbReference>
<evidence type="ECO:0000256" key="2">
    <source>
        <dbReference type="ARBA" id="ARBA00008537"/>
    </source>
</evidence>
<feature type="transmembrane region" description="Helical" evidence="8">
    <location>
        <begin position="173"/>
        <end position="194"/>
    </location>
</feature>
<evidence type="ECO:0000256" key="8">
    <source>
        <dbReference type="SAM" id="Phobius"/>
    </source>
</evidence>
<evidence type="ECO:0000313" key="11">
    <source>
        <dbReference type="Proteomes" id="UP000733379"/>
    </source>
</evidence>
<reference evidence="10 11" key="1">
    <citation type="submission" date="2021-06" db="EMBL/GenBank/DDBJ databases">
        <title>Actinomycetes sequencing.</title>
        <authorList>
            <person name="Shan Q."/>
        </authorList>
    </citation>
    <scope>NUCLEOTIDE SEQUENCE [LARGE SCALE GENOMIC DNA]</scope>
    <source>
        <strain evidence="10 11">NEAU-G5</strain>
    </source>
</reference>
<name>A0ABS6B1U4_9NOCA</name>
<dbReference type="Gene3D" id="1.20.1250.20">
    <property type="entry name" value="MFS general substrate transporter like domains"/>
    <property type="match status" value="1"/>
</dbReference>
<dbReference type="NCBIfam" id="TIGR00711">
    <property type="entry name" value="efflux_EmrB"/>
    <property type="match status" value="1"/>
</dbReference>
<dbReference type="RefSeq" id="WP_215919341.1">
    <property type="nucleotide sequence ID" value="NZ_JAHKNI010000007.1"/>
</dbReference>
<feature type="transmembrane region" description="Helical" evidence="8">
    <location>
        <begin position="52"/>
        <end position="72"/>
    </location>
</feature>
<feature type="transmembrane region" description="Helical" evidence="8">
    <location>
        <begin position="362"/>
        <end position="387"/>
    </location>
</feature>
<dbReference type="Proteomes" id="UP000733379">
    <property type="component" value="Unassembled WGS sequence"/>
</dbReference>
<feature type="transmembrane region" description="Helical" evidence="8">
    <location>
        <begin position="337"/>
        <end position="356"/>
    </location>
</feature>
<proteinExistence type="inferred from homology"/>
<feature type="transmembrane region" description="Helical" evidence="8">
    <location>
        <begin position="274"/>
        <end position="296"/>
    </location>
</feature>
<evidence type="ECO:0000256" key="1">
    <source>
        <dbReference type="ARBA" id="ARBA00004651"/>
    </source>
</evidence>
<dbReference type="SUPFAM" id="SSF103473">
    <property type="entry name" value="MFS general substrate transporter"/>
    <property type="match status" value="1"/>
</dbReference>
<keyword evidence="7 8" id="KW-0472">Membrane</keyword>
<comment type="subcellular location">
    <subcellularLocation>
        <location evidence="1">Cell membrane</location>
        <topology evidence="1">Multi-pass membrane protein</topology>
    </subcellularLocation>
</comment>
<comment type="caution">
    <text evidence="10">The sequence shown here is derived from an EMBL/GenBank/DDBJ whole genome shotgun (WGS) entry which is preliminary data.</text>
</comment>
<feature type="transmembrane region" description="Helical" evidence="8">
    <location>
        <begin position="432"/>
        <end position="451"/>
    </location>
</feature>
<dbReference type="InterPro" id="IPR036259">
    <property type="entry name" value="MFS_trans_sf"/>
</dbReference>
<feature type="transmembrane region" description="Helical" evidence="8">
    <location>
        <begin position="230"/>
        <end position="253"/>
    </location>
</feature>
<feature type="domain" description="Major facilitator superfamily (MFS) profile" evidence="9">
    <location>
        <begin position="18"/>
        <end position="454"/>
    </location>
</feature>
<dbReference type="InterPro" id="IPR020846">
    <property type="entry name" value="MFS_dom"/>
</dbReference>
<keyword evidence="6 8" id="KW-1133">Transmembrane helix</keyword>
<protein>
    <submittedName>
        <fullName evidence="10">MFS transporter</fullName>
    </submittedName>
</protein>
<keyword evidence="4" id="KW-1003">Cell membrane</keyword>
<feature type="transmembrane region" description="Helical" evidence="8">
    <location>
        <begin position="109"/>
        <end position="131"/>
    </location>
</feature>
<dbReference type="PANTHER" id="PTHR42718:SF9">
    <property type="entry name" value="MAJOR FACILITATOR SUPERFAMILY MULTIDRUG TRANSPORTER MFSC"/>
    <property type="match status" value="1"/>
</dbReference>
<feature type="transmembrane region" description="Helical" evidence="8">
    <location>
        <begin position="84"/>
        <end position="103"/>
    </location>
</feature>
<keyword evidence="5 8" id="KW-0812">Transmembrane</keyword>
<dbReference type="EMBL" id="JAHKNI010000007">
    <property type="protein sequence ID" value="MBU3064264.1"/>
    <property type="molecule type" value="Genomic_DNA"/>
</dbReference>
<dbReference type="InterPro" id="IPR004638">
    <property type="entry name" value="EmrB-like"/>
</dbReference>
<dbReference type="PROSITE" id="PS50850">
    <property type="entry name" value="MFS"/>
    <property type="match status" value="1"/>
</dbReference>
<evidence type="ECO:0000256" key="3">
    <source>
        <dbReference type="ARBA" id="ARBA00022448"/>
    </source>
</evidence>
<feature type="transmembrane region" description="Helical" evidence="8">
    <location>
        <begin position="302"/>
        <end position="325"/>
    </location>
</feature>
<dbReference type="InterPro" id="IPR011701">
    <property type="entry name" value="MFS"/>
</dbReference>
<sequence length="471" mass="48318">MTTTETHTGPQAARHRLALTAICIGFLMITLDATIVNVALPAIQDTIGVSRGALQWVADAYTVALAAVLLTAGTVADRRGARQVFLIGLVVFVVSSAMCALSTNMTVLIAARLLQGVGAAGLLPPSLTLIVHEFPDPSRRAQALGIWGGMSGIGLTVGPVLGGLAVATIGWRAIFLVNVPVGLATIVLTVRTVSETPRQPGASFDWTGQLLSIVALGTLAAGLIEVGQLGWSHPMVVTLLVTGLVAGAVFVLAEHRTEAPMLPLRVFSSHRFSIANGIGLLFNFCLYGSLLCIPLYPQQSRHQSALAAGLLLVPMTAIVGLNAFCGGKLTAKVGARIPMLLGASAGVVGAVLLAFLGDNTSLAWFFAGSVVFGFISLAMPSMTSVAMQALPASQAGMASGVLNAARQTGSALGIALLGSLLSTGGSAIHRPFVVVAIAFGVTALLALPATADVRRAGQSGRAPARHEYQES</sequence>
<comment type="similarity">
    <text evidence="2">Belongs to the major facilitator superfamily. EmrB family.</text>
</comment>
<feature type="transmembrane region" description="Helical" evidence="8">
    <location>
        <begin position="17"/>
        <end position="40"/>
    </location>
</feature>
<evidence type="ECO:0000256" key="7">
    <source>
        <dbReference type="ARBA" id="ARBA00023136"/>
    </source>
</evidence>
<dbReference type="Gene3D" id="1.20.1720.10">
    <property type="entry name" value="Multidrug resistance protein D"/>
    <property type="match status" value="1"/>
</dbReference>
<keyword evidence="3" id="KW-0813">Transport</keyword>
<feature type="transmembrane region" description="Helical" evidence="8">
    <location>
        <begin position="206"/>
        <end position="224"/>
    </location>
</feature>
<dbReference type="PANTHER" id="PTHR42718">
    <property type="entry name" value="MAJOR FACILITATOR SUPERFAMILY MULTIDRUG TRANSPORTER MFSC"/>
    <property type="match status" value="1"/>
</dbReference>
<dbReference type="CDD" id="cd17321">
    <property type="entry name" value="MFS_MMR_MDR_like"/>
    <property type="match status" value="1"/>
</dbReference>
<accession>A0ABS6B1U4</accession>
<keyword evidence="11" id="KW-1185">Reference proteome</keyword>
<feature type="transmembrane region" description="Helical" evidence="8">
    <location>
        <begin position="143"/>
        <end position="167"/>
    </location>
</feature>
<evidence type="ECO:0000313" key="10">
    <source>
        <dbReference type="EMBL" id="MBU3064264.1"/>
    </source>
</evidence>
<gene>
    <name evidence="10" type="ORF">KO481_22360</name>
</gene>
<evidence type="ECO:0000259" key="9">
    <source>
        <dbReference type="PROSITE" id="PS50850"/>
    </source>
</evidence>
<dbReference type="PRINTS" id="PR01036">
    <property type="entry name" value="TCRTETB"/>
</dbReference>
<evidence type="ECO:0000256" key="6">
    <source>
        <dbReference type="ARBA" id="ARBA00022989"/>
    </source>
</evidence>
<evidence type="ECO:0000256" key="5">
    <source>
        <dbReference type="ARBA" id="ARBA00022692"/>
    </source>
</evidence>